<dbReference type="GO" id="GO:0015935">
    <property type="term" value="C:small ribosomal subunit"/>
    <property type="evidence" value="ECO:0007669"/>
    <property type="project" value="TreeGrafter"/>
</dbReference>
<dbReference type="RefSeq" id="YP_009240392.1">
    <property type="nucleotide sequence ID" value="NC_029741.1"/>
</dbReference>
<protein>
    <recommendedName>
        <fullName evidence="4">Small ribosomal subunit protein uS14c</fullName>
    </recommendedName>
</protein>
<evidence type="ECO:0000256" key="2">
    <source>
        <dbReference type="ARBA" id="ARBA00022980"/>
    </source>
</evidence>
<keyword evidence="2 5" id="KW-0689">Ribosomal protein</keyword>
<dbReference type="NCBIfam" id="NF006477">
    <property type="entry name" value="PRK08881.1"/>
    <property type="match status" value="1"/>
</dbReference>
<sequence>MAKKGMIQREKKRQRLVVKYQEKRLNLRESIRLSQSFANTLMLSKQLEKLPLNSMKVRLRNRCFVTGKSRGFYRDFGLSRNLLRSMGHECLIPGLVKSSW</sequence>
<reference evidence="5" key="1">
    <citation type="journal article" date="2016" name="J. Plant Res.">
        <title>Plastid genome sequences of Gymnochlora stellata, Lotharella vacuolata, and Partenskyella glossopodia reveal remarkable structural conservation among chlorarachniophyte species.</title>
        <authorList>
            <person name="Suzuki S."/>
            <person name="Hirakawa Y."/>
            <person name="Kofuji R."/>
            <person name="Sugita M."/>
            <person name="Ishida K."/>
        </authorList>
    </citation>
    <scope>NUCLEOTIDE SEQUENCE</scope>
    <source>
        <strain evidence="5">CCMP2053</strain>
    </source>
</reference>
<dbReference type="GO" id="GO:0005737">
    <property type="term" value="C:cytoplasm"/>
    <property type="evidence" value="ECO:0007669"/>
    <property type="project" value="UniProtKB-ARBA"/>
</dbReference>
<dbReference type="HAMAP" id="MF_00537">
    <property type="entry name" value="Ribosomal_uS14_1"/>
    <property type="match status" value="1"/>
</dbReference>
<evidence type="ECO:0000256" key="4">
    <source>
        <dbReference type="ARBA" id="ARBA00035247"/>
    </source>
</evidence>
<dbReference type="PANTHER" id="PTHR19836:SF19">
    <property type="entry name" value="SMALL RIBOSOMAL SUBUNIT PROTEIN US14M"/>
    <property type="match status" value="1"/>
</dbReference>
<accession>A0A140JZJ9</accession>
<keyword evidence="5" id="KW-0934">Plastid</keyword>
<name>A0A140JZJ9_GYMST</name>
<dbReference type="InterPro" id="IPR023036">
    <property type="entry name" value="Ribosomal_uS14_bac/plastid"/>
</dbReference>
<dbReference type="InterPro" id="IPR018271">
    <property type="entry name" value="Ribosomal_uS14_CS"/>
</dbReference>
<evidence type="ECO:0000256" key="1">
    <source>
        <dbReference type="ARBA" id="ARBA00009083"/>
    </source>
</evidence>
<gene>
    <name evidence="5" type="primary">rps14</name>
</gene>
<dbReference type="PROSITE" id="PS00527">
    <property type="entry name" value="RIBOSOMAL_S14"/>
    <property type="match status" value="1"/>
</dbReference>
<dbReference type="SUPFAM" id="SSF57716">
    <property type="entry name" value="Glucocorticoid receptor-like (DNA-binding domain)"/>
    <property type="match status" value="1"/>
</dbReference>
<geneLocation type="plastid" evidence="5"/>
<dbReference type="GeneID" id="27110025"/>
<dbReference type="AlphaFoldDB" id="A0A140JZJ9"/>
<dbReference type="PANTHER" id="PTHR19836">
    <property type="entry name" value="30S RIBOSOMAL PROTEIN S14"/>
    <property type="match status" value="1"/>
</dbReference>
<proteinExistence type="inferred from homology"/>
<dbReference type="InterPro" id="IPR001209">
    <property type="entry name" value="Ribosomal_uS14"/>
</dbReference>
<organism evidence="5">
    <name type="scientific">Gymnochlora stellata</name>
    <dbReference type="NCBI Taxonomy" id="67809"/>
    <lineage>
        <taxon>Eukaryota</taxon>
        <taxon>Sar</taxon>
        <taxon>Rhizaria</taxon>
        <taxon>Cercozoa</taxon>
        <taxon>Chlorarachniophyceae</taxon>
        <taxon>Gymnochlora</taxon>
    </lineage>
</organism>
<dbReference type="GO" id="GO:0003735">
    <property type="term" value="F:structural constituent of ribosome"/>
    <property type="evidence" value="ECO:0007669"/>
    <property type="project" value="InterPro"/>
</dbReference>
<keyword evidence="3" id="KW-0687">Ribonucleoprotein</keyword>
<dbReference type="FunFam" id="1.10.287.1480:FF:000001">
    <property type="entry name" value="30S ribosomal protein S14"/>
    <property type="match status" value="1"/>
</dbReference>
<evidence type="ECO:0000313" key="5">
    <source>
        <dbReference type="EMBL" id="BAU62526.1"/>
    </source>
</evidence>
<evidence type="ECO:0000256" key="3">
    <source>
        <dbReference type="ARBA" id="ARBA00023274"/>
    </source>
</evidence>
<comment type="similarity">
    <text evidence="1">Belongs to the universal ribosomal protein uS14 family.</text>
</comment>
<dbReference type="EMBL" id="AP014947">
    <property type="protein sequence ID" value="BAU62526.1"/>
    <property type="molecule type" value="Genomic_DNA"/>
</dbReference>
<dbReference type="Pfam" id="PF00253">
    <property type="entry name" value="Ribosomal_S14"/>
    <property type="match status" value="1"/>
</dbReference>
<dbReference type="GO" id="GO:0006412">
    <property type="term" value="P:translation"/>
    <property type="evidence" value="ECO:0007669"/>
    <property type="project" value="InterPro"/>
</dbReference>
<dbReference type="Gene3D" id="1.10.287.1480">
    <property type="match status" value="1"/>
</dbReference>